<accession>A0A5C6V7V7</accession>
<dbReference type="Gene3D" id="1.10.287.130">
    <property type="match status" value="1"/>
</dbReference>
<evidence type="ECO:0000256" key="2">
    <source>
        <dbReference type="ARBA" id="ARBA00012438"/>
    </source>
</evidence>
<dbReference type="SMART" id="SM00065">
    <property type="entry name" value="GAF"/>
    <property type="match status" value="1"/>
</dbReference>
<dbReference type="Pfam" id="PF00512">
    <property type="entry name" value="HisKA"/>
    <property type="match status" value="1"/>
</dbReference>
<keyword evidence="4" id="KW-0418">Kinase</keyword>
<sequence length="399" mass="45347">MKAGLILESPFPYPESNLEPLDILETTAENEYDEITRLASKLFGTPISIISLIDGRRLWFKSKVGIRVTELPLEYSLCKTTMKTKSRVFVVCDASKDENLASHPLVSGPPYLKFYAGAALIDKEKNKLGTICVIDNQAREVNYEDVKCLQILSKKVVELIERRKKEKLLKEELRKVENFAKTMERFALSTAHDLRSPLQNMISISQFLVNNGVKLEPEKQMEFLSHIYLNSKNLLEYINDLLDANTGISGGIKNESKALSILKLEHQLHNLYGAFQKVQIKVKADIEIMHLRVLPFTQIINNLVSNSIKHSCKKNELSVINLSIKSFTDKYELHIEDNGIGFKNTHKLNSTTDYEINSGSKKLGLRIVNFWLSELNANIEFYNHRNGSGVLLVVPRIVP</sequence>
<dbReference type="PANTHER" id="PTHR43102:SF2">
    <property type="entry name" value="GAF DOMAIN-CONTAINING PROTEIN"/>
    <property type="match status" value="1"/>
</dbReference>
<dbReference type="Proteomes" id="UP000321168">
    <property type="component" value="Unassembled WGS sequence"/>
</dbReference>
<dbReference type="InterPro" id="IPR003594">
    <property type="entry name" value="HATPase_dom"/>
</dbReference>
<evidence type="ECO:0000313" key="5">
    <source>
        <dbReference type="Proteomes" id="UP000321168"/>
    </source>
</evidence>
<dbReference type="Pfam" id="PF02518">
    <property type="entry name" value="HATPase_c"/>
    <property type="match status" value="1"/>
</dbReference>
<dbReference type="InterPro" id="IPR005467">
    <property type="entry name" value="His_kinase_dom"/>
</dbReference>
<dbReference type="SUPFAM" id="SSF55781">
    <property type="entry name" value="GAF domain-like"/>
    <property type="match status" value="1"/>
</dbReference>
<dbReference type="CDD" id="cd00082">
    <property type="entry name" value="HisKA"/>
    <property type="match status" value="1"/>
</dbReference>
<dbReference type="SUPFAM" id="SSF55874">
    <property type="entry name" value="ATPase domain of HSP90 chaperone/DNA topoisomerase II/histidine kinase"/>
    <property type="match status" value="1"/>
</dbReference>
<dbReference type="GO" id="GO:0000155">
    <property type="term" value="F:phosphorelay sensor kinase activity"/>
    <property type="evidence" value="ECO:0007669"/>
    <property type="project" value="InterPro"/>
</dbReference>
<dbReference type="RefSeq" id="WP_147013981.1">
    <property type="nucleotide sequence ID" value="NZ_VORB01000004.1"/>
</dbReference>
<comment type="caution">
    <text evidence="4">The sequence shown here is derived from an EMBL/GenBank/DDBJ whole genome shotgun (WGS) entry which is preliminary data.</text>
</comment>
<organism evidence="4 5">
    <name type="scientific">Luteibaculum oceani</name>
    <dbReference type="NCBI Taxonomy" id="1294296"/>
    <lineage>
        <taxon>Bacteria</taxon>
        <taxon>Pseudomonadati</taxon>
        <taxon>Bacteroidota</taxon>
        <taxon>Flavobacteriia</taxon>
        <taxon>Flavobacteriales</taxon>
        <taxon>Luteibaculaceae</taxon>
        <taxon>Luteibaculum</taxon>
    </lineage>
</organism>
<dbReference type="SUPFAM" id="SSF47384">
    <property type="entry name" value="Homodimeric domain of signal transducing histidine kinase"/>
    <property type="match status" value="1"/>
</dbReference>
<dbReference type="Gene3D" id="3.30.565.10">
    <property type="entry name" value="Histidine kinase-like ATPase, C-terminal domain"/>
    <property type="match status" value="1"/>
</dbReference>
<dbReference type="InterPro" id="IPR003661">
    <property type="entry name" value="HisK_dim/P_dom"/>
</dbReference>
<gene>
    <name evidence="4" type="ORF">FRX97_04840</name>
</gene>
<dbReference type="InterPro" id="IPR036097">
    <property type="entry name" value="HisK_dim/P_sf"/>
</dbReference>
<dbReference type="PANTHER" id="PTHR43102">
    <property type="entry name" value="SLR1143 PROTEIN"/>
    <property type="match status" value="1"/>
</dbReference>
<dbReference type="EC" id="2.7.13.3" evidence="2"/>
<feature type="domain" description="Histidine kinase" evidence="3">
    <location>
        <begin position="189"/>
        <end position="398"/>
    </location>
</feature>
<comment type="catalytic activity">
    <reaction evidence="1">
        <text>ATP + protein L-histidine = ADP + protein N-phospho-L-histidine.</text>
        <dbReference type="EC" id="2.7.13.3"/>
    </reaction>
</comment>
<keyword evidence="4" id="KW-0808">Transferase</keyword>
<proteinExistence type="predicted"/>
<dbReference type="Gene3D" id="3.30.450.40">
    <property type="match status" value="1"/>
</dbReference>
<dbReference type="EMBL" id="VORB01000004">
    <property type="protein sequence ID" value="TXC81333.1"/>
    <property type="molecule type" value="Genomic_DNA"/>
</dbReference>
<protein>
    <recommendedName>
        <fullName evidence="2">histidine kinase</fullName>
        <ecNumber evidence="2">2.7.13.3</ecNumber>
    </recommendedName>
</protein>
<dbReference type="InterPro" id="IPR029016">
    <property type="entry name" value="GAF-like_dom_sf"/>
</dbReference>
<name>A0A5C6V7V7_9FLAO</name>
<dbReference type="SMART" id="SM00388">
    <property type="entry name" value="HisKA"/>
    <property type="match status" value="1"/>
</dbReference>
<dbReference type="InterPro" id="IPR003018">
    <property type="entry name" value="GAF"/>
</dbReference>
<dbReference type="Pfam" id="PF01590">
    <property type="entry name" value="GAF"/>
    <property type="match status" value="1"/>
</dbReference>
<dbReference type="PROSITE" id="PS50109">
    <property type="entry name" value="HIS_KIN"/>
    <property type="match status" value="1"/>
</dbReference>
<keyword evidence="5" id="KW-1185">Reference proteome</keyword>
<reference evidence="4 5" key="1">
    <citation type="submission" date="2019-08" db="EMBL/GenBank/DDBJ databases">
        <title>Genome of Luteibaculum oceani JCM 18817.</title>
        <authorList>
            <person name="Bowman J.P."/>
        </authorList>
    </citation>
    <scope>NUCLEOTIDE SEQUENCE [LARGE SCALE GENOMIC DNA]</scope>
    <source>
        <strain evidence="4 5">JCM 18817</strain>
    </source>
</reference>
<evidence type="ECO:0000313" key="4">
    <source>
        <dbReference type="EMBL" id="TXC81333.1"/>
    </source>
</evidence>
<evidence type="ECO:0000259" key="3">
    <source>
        <dbReference type="PROSITE" id="PS50109"/>
    </source>
</evidence>
<dbReference type="AlphaFoldDB" id="A0A5C6V7V7"/>
<evidence type="ECO:0000256" key="1">
    <source>
        <dbReference type="ARBA" id="ARBA00000085"/>
    </source>
</evidence>
<dbReference type="InterPro" id="IPR036890">
    <property type="entry name" value="HATPase_C_sf"/>
</dbReference>
<dbReference type="OrthoDB" id="9811889at2"/>